<dbReference type="AlphaFoldDB" id="A0A819UQI0"/>
<dbReference type="Proteomes" id="UP000663836">
    <property type="component" value="Unassembled WGS sequence"/>
</dbReference>
<dbReference type="EMBL" id="CAJOBD010007817">
    <property type="protein sequence ID" value="CAF4096342.1"/>
    <property type="molecule type" value="Genomic_DNA"/>
</dbReference>
<name>A0A819UQI0_9BILA</name>
<gene>
    <name evidence="2" type="ORF">JBS370_LOCUS31518</name>
</gene>
<protein>
    <submittedName>
        <fullName evidence="2">Uncharacterized protein</fullName>
    </submittedName>
</protein>
<proteinExistence type="predicted"/>
<evidence type="ECO:0000256" key="1">
    <source>
        <dbReference type="SAM" id="MobiDB-lite"/>
    </source>
</evidence>
<reference evidence="2" key="1">
    <citation type="submission" date="2021-02" db="EMBL/GenBank/DDBJ databases">
        <authorList>
            <person name="Nowell W R."/>
        </authorList>
    </citation>
    <scope>NUCLEOTIDE SEQUENCE</scope>
</reference>
<sequence length="95" mass="10924">MWYDEDSEEDAHQNIGLMSGKTTEKNPNYEKKGQMSIECNSSCGCGSSCRNMFNHLEYFFGENQKCSVNPCFSKWLVKNAKNTDGFQMIDCDKLR</sequence>
<organism evidence="2 3">
    <name type="scientific">Rotaria sordida</name>
    <dbReference type="NCBI Taxonomy" id="392033"/>
    <lineage>
        <taxon>Eukaryota</taxon>
        <taxon>Metazoa</taxon>
        <taxon>Spiralia</taxon>
        <taxon>Gnathifera</taxon>
        <taxon>Rotifera</taxon>
        <taxon>Eurotatoria</taxon>
        <taxon>Bdelloidea</taxon>
        <taxon>Philodinida</taxon>
        <taxon>Philodinidae</taxon>
        <taxon>Rotaria</taxon>
    </lineage>
</organism>
<accession>A0A819UQI0</accession>
<evidence type="ECO:0000313" key="3">
    <source>
        <dbReference type="Proteomes" id="UP000663836"/>
    </source>
</evidence>
<evidence type="ECO:0000313" key="2">
    <source>
        <dbReference type="EMBL" id="CAF4096342.1"/>
    </source>
</evidence>
<feature type="region of interest" description="Disordered" evidence="1">
    <location>
        <begin position="1"/>
        <end position="29"/>
    </location>
</feature>
<comment type="caution">
    <text evidence="2">The sequence shown here is derived from an EMBL/GenBank/DDBJ whole genome shotgun (WGS) entry which is preliminary data.</text>
</comment>